<keyword evidence="8" id="KW-0131">Cell cycle</keyword>
<dbReference type="PANTHER" id="PTHR45884">
    <property type="entry name" value="N-ACETYLTRANSFERASE ECO"/>
    <property type="match status" value="1"/>
</dbReference>
<evidence type="ECO:0000313" key="13">
    <source>
        <dbReference type="EMBL" id="KAF2728430.1"/>
    </source>
</evidence>
<evidence type="ECO:0000256" key="6">
    <source>
        <dbReference type="ARBA" id="ARBA00022833"/>
    </source>
</evidence>
<comment type="subcellular location">
    <subcellularLocation>
        <location evidence="1">Nucleus</location>
    </subcellularLocation>
</comment>
<comment type="similarity">
    <text evidence="2">Belongs to the acetyltransferase family. ECO subfamily.</text>
</comment>
<dbReference type="GO" id="GO:0061733">
    <property type="term" value="F:protein-lysine-acetyltransferase activity"/>
    <property type="evidence" value="ECO:0007669"/>
    <property type="project" value="TreeGrafter"/>
</dbReference>
<feature type="compositionally biased region" description="Polar residues" evidence="10">
    <location>
        <begin position="138"/>
        <end position="149"/>
    </location>
</feature>
<keyword evidence="9" id="KW-0012">Acyltransferase</keyword>
<evidence type="ECO:0000259" key="11">
    <source>
        <dbReference type="Pfam" id="PF13878"/>
    </source>
</evidence>
<keyword evidence="6" id="KW-0862">Zinc</keyword>
<accession>A0A9P4UXR8</accession>
<keyword evidence="4" id="KW-0479">Metal-binding</keyword>
<dbReference type="EMBL" id="ML996280">
    <property type="protein sequence ID" value="KAF2728430.1"/>
    <property type="molecule type" value="Genomic_DNA"/>
</dbReference>
<evidence type="ECO:0000256" key="5">
    <source>
        <dbReference type="ARBA" id="ARBA00022771"/>
    </source>
</evidence>
<dbReference type="PANTHER" id="PTHR45884:SF2">
    <property type="entry name" value="N-ACETYLTRANSFERASE ECO"/>
    <property type="match status" value="1"/>
</dbReference>
<keyword evidence="3" id="KW-0808">Transferase</keyword>
<dbReference type="AlphaFoldDB" id="A0A9P4UXR8"/>
<reference evidence="13" key="1">
    <citation type="journal article" date="2020" name="Stud. Mycol.">
        <title>101 Dothideomycetes genomes: a test case for predicting lifestyles and emergence of pathogens.</title>
        <authorList>
            <person name="Haridas S."/>
            <person name="Albert R."/>
            <person name="Binder M."/>
            <person name="Bloem J."/>
            <person name="Labutti K."/>
            <person name="Salamov A."/>
            <person name="Andreopoulos B."/>
            <person name="Baker S."/>
            <person name="Barry K."/>
            <person name="Bills G."/>
            <person name="Bluhm B."/>
            <person name="Cannon C."/>
            <person name="Castanera R."/>
            <person name="Culley D."/>
            <person name="Daum C."/>
            <person name="Ezra D."/>
            <person name="Gonzalez J."/>
            <person name="Henrissat B."/>
            <person name="Kuo A."/>
            <person name="Liang C."/>
            <person name="Lipzen A."/>
            <person name="Lutzoni F."/>
            <person name="Magnuson J."/>
            <person name="Mondo S."/>
            <person name="Nolan M."/>
            <person name="Ohm R."/>
            <person name="Pangilinan J."/>
            <person name="Park H.-J."/>
            <person name="Ramirez L."/>
            <person name="Alfaro M."/>
            <person name="Sun H."/>
            <person name="Tritt A."/>
            <person name="Yoshinaga Y."/>
            <person name="Zwiers L.-H."/>
            <person name="Turgeon B."/>
            <person name="Goodwin S."/>
            <person name="Spatafora J."/>
            <person name="Crous P."/>
            <person name="Grigoriev I."/>
        </authorList>
    </citation>
    <scope>NUCLEOTIDE SEQUENCE</scope>
    <source>
        <strain evidence="13">CBS 125425</strain>
    </source>
</reference>
<dbReference type="Pfam" id="PF13880">
    <property type="entry name" value="Acetyltransf_13"/>
    <property type="match status" value="1"/>
</dbReference>
<dbReference type="GO" id="GO:0008270">
    <property type="term" value="F:zinc ion binding"/>
    <property type="evidence" value="ECO:0007669"/>
    <property type="project" value="UniProtKB-KW"/>
</dbReference>
<dbReference type="GO" id="GO:0000785">
    <property type="term" value="C:chromatin"/>
    <property type="evidence" value="ECO:0007669"/>
    <property type="project" value="TreeGrafter"/>
</dbReference>
<keyword evidence="5" id="KW-0863">Zinc-finger</keyword>
<feature type="compositionally biased region" description="Basic residues" evidence="10">
    <location>
        <begin position="9"/>
        <end position="22"/>
    </location>
</feature>
<evidence type="ECO:0000256" key="8">
    <source>
        <dbReference type="ARBA" id="ARBA00023306"/>
    </source>
</evidence>
<evidence type="ECO:0000256" key="2">
    <source>
        <dbReference type="ARBA" id="ARBA00005816"/>
    </source>
</evidence>
<feature type="compositionally biased region" description="Basic and acidic residues" evidence="10">
    <location>
        <begin position="123"/>
        <end position="137"/>
    </location>
</feature>
<dbReference type="InterPro" id="IPR028005">
    <property type="entry name" value="AcTrfase_ESCO_Znf_dom"/>
</dbReference>
<feature type="domain" description="N-acetyltransferase ESCO acetyl-transferase" evidence="12">
    <location>
        <begin position="343"/>
        <end position="412"/>
    </location>
</feature>
<evidence type="ECO:0000256" key="4">
    <source>
        <dbReference type="ARBA" id="ARBA00022723"/>
    </source>
</evidence>
<protein>
    <submittedName>
        <fullName evidence="13">Sister chromatid cohesion acetyltransferas-like protein Eco1</fullName>
    </submittedName>
</protein>
<feature type="compositionally biased region" description="Basic and acidic residues" evidence="10">
    <location>
        <begin position="57"/>
        <end position="72"/>
    </location>
</feature>
<dbReference type="Pfam" id="PF13878">
    <property type="entry name" value="zf-C2H2_3"/>
    <property type="match status" value="1"/>
</dbReference>
<evidence type="ECO:0000256" key="1">
    <source>
        <dbReference type="ARBA" id="ARBA00004123"/>
    </source>
</evidence>
<organism evidence="13 14">
    <name type="scientific">Polyplosphaeria fusca</name>
    <dbReference type="NCBI Taxonomy" id="682080"/>
    <lineage>
        <taxon>Eukaryota</taxon>
        <taxon>Fungi</taxon>
        <taxon>Dikarya</taxon>
        <taxon>Ascomycota</taxon>
        <taxon>Pezizomycotina</taxon>
        <taxon>Dothideomycetes</taxon>
        <taxon>Pleosporomycetidae</taxon>
        <taxon>Pleosporales</taxon>
        <taxon>Tetraplosphaeriaceae</taxon>
        <taxon>Polyplosphaeria</taxon>
    </lineage>
</organism>
<dbReference type="Proteomes" id="UP000799444">
    <property type="component" value="Unassembled WGS sequence"/>
</dbReference>
<evidence type="ECO:0000256" key="3">
    <source>
        <dbReference type="ARBA" id="ARBA00022679"/>
    </source>
</evidence>
<evidence type="ECO:0000313" key="14">
    <source>
        <dbReference type="Proteomes" id="UP000799444"/>
    </source>
</evidence>
<dbReference type="InterPro" id="IPR028009">
    <property type="entry name" value="ESCO_Acetyltransf_dom"/>
</dbReference>
<name>A0A9P4UXR8_9PLEO</name>
<sequence length="414" mass="45470">MASPMSALKARKPLKTYSRQKRPSLPDEEPPTKRRRVDTPAKIFETETSQPISSPLRRCDAATHSSSPKDSHPVFSDAPVHSTPPSSPSHERSSPPSSPPPTASSPRLKFRRPMFSSLKRKSAKESTKRQPLSERNDNTSSLPQQPSAKNQRLVQMQLDLVSQVQKTCKVCGMEYIPSNIEDAALHKKFHAMNVGGIDVTKAMVQKLREKQVWAGGNGSFIAVVRRTDTLACRNKTTDVLKIINMELGAVTIAEEALWSQVRVALLATTQAGEGKAPAPATGSASDRFKTYLYIRGQKCVGACLAERIQEAYTVLARDDASDTTDSDRAQVDSSSVSVSDKTEPAILGISRIWTSNMHRKEGIATRLLDAATSDFLYGMTIDRSLVAFSQPTESGGQLARKWFGQRSGWHVYSD</sequence>
<dbReference type="OrthoDB" id="428854at2759"/>
<feature type="compositionally biased region" description="Basic residues" evidence="10">
    <location>
        <begin position="108"/>
        <end position="122"/>
    </location>
</feature>
<feature type="region of interest" description="Disordered" evidence="10">
    <location>
        <begin position="1"/>
        <end position="149"/>
    </location>
</feature>
<evidence type="ECO:0000256" key="7">
    <source>
        <dbReference type="ARBA" id="ARBA00023242"/>
    </source>
</evidence>
<proteinExistence type="inferred from homology"/>
<dbReference type="GO" id="GO:0007064">
    <property type="term" value="P:mitotic sister chromatid cohesion"/>
    <property type="evidence" value="ECO:0007669"/>
    <property type="project" value="TreeGrafter"/>
</dbReference>
<dbReference type="GO" id="GO:0005634">
    <property type="term" value="C:nucleus"/>
    <property type="evidence" value="ECO:0007669"/>
    <property type="project" value="UniProtKB-SubCell"/>
</dbReference>
<keyword evidence="14" id="KW-1185">Reference proteome</keyword>
<comment type="caution">
    <text evidence="13">The sequence shown here is derived from an EMBL/GenBank/DDBJ whole genome shotgun (WGS) entry which is preliminary data.</text>
</comment>
<keyword evidence="7" id="KW-0539">Nucleus</keyword>
<gene>
    <name evidence="13" type="ORF">EJ04DRAFT_569511</name>
</gene>
<feature type="domain" description="N-acetyltransferase ESCO zinc-finger" evidence="11">
    <location>
        <begin position="155"/>
        <end position="192"/>
    </location>
</feature>
<evidence type="ECO:0000256" key="9">
    <source>
        <dbReference type="ARBA" id="ARBA00023315"/>
    </source>
</evidence>
<evidence type="ECO:0000259" key="12">
    <source>
        <dbReference type="Pfam" id="PF13880"/>
    </source>
</evidence>
<evidence type="ECO:0000256" key="10">
    <source>
        <dbReference type="SAM" id="MobiDB-lite"/>
    </source>
</evidence>